<sequence length="386" mass="42187">MKFQLSNIQEIKKVVSTKKTALIYCENQFGRVDGKTAAGLIRQSEIYTIVGVLDSSLAGKDAGEALGDKKNHIPIFANLQTALEKLRDVPNCYIYGKAPLEAFIPPLERLLILEAMAEGMDIINGLHQFFSEDLEFREQASQYGVQITDIRKPPELADLHVFTGQISQVNIPVIAFLGTDCACGKMTTAVAVNQTLQGLGIKSVLVATGQTSLMQGARYGVSIDALVSQFVIGEIENAVVQAFEQEKPDIILVEGQSSLSHPAFMSSLGILKGSRPDGIILQHPPARKFRCDFPHLAMPKLQEEISLIEAISPTKVIAIAINHENLTTAATERIIAKYERDFQLPTTDVLLHGCEKLVQALCDRFPKLNRKIKGEILAAIPAIGSK</sequence>
<reference evidence="3 4" key="1">
    <citation type="submission" date="2017-02" db="EMBL/GenBank/DDBJ databases">
        <title>Genome sequence of Microcystis aeruginosa KW.</title>
        <authorList>
            <person name="Oh H.-M."/>
            <person name="Ahn C.-Y."/>
            <person name="Jeong H."/>
            <person name="Srivastava A."/>
            <person name="Lee H.-G."/>
            <person name="Kang S.-R."/>
        </authorList>
    </citation>
    <scope>NUCLEOTIDE SEQUENCE [LARGE SCALE GENOMIC DNA]</scope>
    <source>
        <strain evidence="3 4">KW</strain>
    </source>
</reference>
<dbReference type="InterPro" id="IPR035086">
    <property type="entry name" value="DgcN-like_C"/>
</dbReference>
<dbReference type="InterPro" id="IPR011669">
    <property type="entry name" value="DgcN-like"/>
</dbReference>
<protein>
    <submittedName>
        <fullName evidence="3">EBNA-1 nuclear protein</fullName>
    </submittedName>
</protein>
<dbReference type="Pfam" id="PF07755">
    <property type="entry name" value="DUF1611"/>
    <property type="match status" value="1"/>
</dbReference>
<dbReference type="Gene3D" id="3.40.50.300">
    <property type="entry name" value="P-loop containing nucleotide triphosphate hydrolases"/>
    <property type="match status" value="1"/>
</dbReference>
<gene>
    <name evidence="3" type="ORF">B1L04_01580</name>
</gene>
<dbReference type="AlphaFoldDB" id="A0A1V4BZV1"/>
<organism evidence="3 4">
    <name type="scientific">Microcystis aeruginosa KW</name>
    <dbReference type="NCBI Taxonomy" id="1960155"/>
    <lineage>
        <taxon>Bacteria</taxon>
        <taxon>Bacillati</taxon>
        <taxon>Cyanobacteriota</taxon>
        <taxon>Cyanophyceae</taxon>
        <taxon>Oscillatoriophycideae</taxon>
        <taxon>Chroococcales</taxon>
        <taxon>Microcystaceae</taxon>
        <taxon>Microcystis</taxon>
    </lineage>
</organism>
<dbReference type="Proteomes" id="UP000189835">
    <property type="component" value="Unassembled WGS sequence"/>
</dbReference>
<dbReference type="Pfam" id="PF17396">
    <property type="entry name" value="DUF1611_N"/>
    <property type="match status" value="1"/>
</dbReference>
<dbReference type="PANTHER" id="PTHR40690">
    <property type="entry name" value="GLL3100 PROTEIN"/>
    <property type="match status" value="1"/>
</dbReference>
<dbReference type="InterPro" id="IPR027417">
    <property type="entry name" value="P-loop_NTPase"/>
</dbReference>
<dbReference type="PANTHER" id="PTHR40690:SF1">
    <property type="entry name" value="DUF1611 DOMAIN-CONTAINING PROTEIN"/>
    <property type="match status" value="1"/>
</dbReference>
<dbReference type="EMBL" id="MVGR01000001">
    <property type="protein sequence ID" value="OPF20152.1"/>
    <property type="molecule type" value="Genomic_DNA"/>
</dbReference>
<dbReference type="Gene3D" id="3.40.50.720">
    <property type="entry name" value="NAD(P)-binding Rossmann-like Domain"/>
    <property type="match status" value="1"/>
</dbReference>
<accession>A0A1V4BZV1</accession>
<evidence type="ECO:0000313" key="4">
    <source>
        <dbReference type="Proteomes" id="UP000189835"/>
    </source>
</evidence>
<proteinExistence type="predicted"/>
<dbReference type="InterPro" id="IPR035402">
    <property type="entry name" value="DgcN-like_N"/>
</dbReference>
<evidence type="ECO:0000259" key="2">
    <source>
        <dbReference type="Pfam" id="PF17396"/>
    </source>
</evidence>
<feature type="domain" description="D-glutamate N-acetyltransferase-like C-terminal" evidence="1">
    <location>
        <begin position="160"/>
        <end position="358"/>
    </location>
</feature>
<dbReference type="SUPFAM" id="SSF52540">
    <property type="entry name" value="P-loop containing nucleoside triphosphate hydrolases"/>
    <property type="match status" value="1"/>
</dbReference>
<dbReference type="PIRSF" id="PIRSF026760">
    <property type="entry name" value="UCP026760"/>
    <property type="match status" value="1"/>
</dbReference>
<dbReference type="RefSeq" id="WP_079205548.1">
    <property type="nucleotide sequence ID" value="NZ_MVGR01000001.1"/>
</dbReference>
<evidence type="ECO:0000259" key="1">
    <source>
        <dbReference type="Pfam" id="PF07755"/>
    </source>
</evidence>
<name>A0A1V4BZV1_MICAE</name>
<comment type="caution">
    <text evidence="3">The sequence shown here is derived from an EMBL/GenBank/DDBJ whole genome shotgun (WGS) entry which is preliminary data.</text>
</comment>
<evidence type="ECO:0000313" key="3">
    <source>
        <dbReference type="EMBL" id="OPF20152.1"/>
    </source>
</evidence>
<feature type="domain" description="D-glutamate N-acetyltransferase-like N-terminal" evidence="2">
    <location>
        <begin position="56"/>
        <end position="153"/>
    </location>
</feature>